<keyword evidence="11" id="KW-1185">Reference proteome</keyword>
<evidence type="ECO:0000256" key="4">
    <source>
        <dbReference type="ARBA" id="ARBA00022679"/>
    </source>
</evidence>
<sequence length="485" mass="54644">MSLRIITLSFLGLYSLLALLHAWSLPFSADEAHYALYGSFLDWSYFDHPPMVGWLQSIALLFSSSEFSLRVIPIILSGLSLCVLFHLAKKDFGEKTAQLTILLFISAPILQVLPFGMIPETPLILAGLLNIWILKRIQINEGHQLKDWLLLGLILGAAGLSKYTGVTLAVSTFIVLYLQFKARLFSQVGLYLAGIIAAICIFPVLYWNMHNDWISFLYQLNHSAGKSEYSLAAALRMQVTQFAAFGPLIYIVGLLAIWKLRANNGAKIWLIFALPILILFSILSAKGRSLPHWTELGVIFMLPLIAKVILSSLGSKIQKRIFISLASFSLLLTLVVQVLLTYPKIAFDDYRHPLADLMGWKEVSSRITSLAKEGDNVFIPNWSHASRVAWYARPMPVKVLDSRFDQFDLWFGSAEVGDSGILLLHADHKGFKEKLLKQFSHCEFKDELEIKIESSYVNYFKLYRCDHYMGTGNKEAVTKEAVNSQ</sequence>
<keyword evidence="4 10" id="KW-0808">Transferase</keyword>
<dbReference type="Proteomes" id="UP000032749">
    <property type="component" value="Chromosome"/>
</dbReference>
<dbReference type="KEGG" id="oai:OLEAN_C32760"/>
<comment type="subcellular location">
    <subcellularLocation>
        <location evidence="1">Cell membrane</location>
        <topology evidence="1">Multi-pass membrane protein</topology>
    </subcellularLocation>
</comment>
<accession>R4YQX5</accession>
<feature type="domain" description="Glycosyltransferase RgtA/B/C/D-like" evidence="9">
    <location>
        <begin position="47"/>
        <end position="207"/>
    </location>
</feature>
<feature type="transmembrane region" description="Helical" evidence="8">
    <location>
        <begin position="229"/>
        <end position="256"/>
    </location>
</feature>
<dbReference type="PANTHER" id="PTHR33908">
    <property type="entry name" value="MANNOSYLTRANSFERASE YKCB-RELATED"/>
    <property type="match status" value="1"/>
</dbReference>
<dbReference type="PANTHER" id="PTHR33908:SF11">
    <property type="entry name" value="MEMBRANE PROTEIN"/>
    <property type="match status" value="1"/>
</dbReference>
<evidence type="ECO:0000259" key="9">
    <source>
        <dbReference type="Pfam" id="PF13231"/>
    </source>
</evidence>
<dbReference type="STRING" id="698738.OLEAN_C32760"/>
<gene>
    <name evidence="10" type="primary">arnT</name>
    <name evidence="10" type="ORF">OLEAN_C32760</name>
</gene>
<dbReference type="OrthoDB" id="108054at2"/>
<evidence type="ECO:0000256" key="2">
    <source>
        <dbReference type="ARBA" id="ARBA00022475"/>
    </source>
</evidence>
<evidence type="ECO:0000256" key="1">
    <source>
        <dbReference type="ARBA" id="ARBA00004651"/>
    </source>
</evidence>
<feature type="transmembrane region" description="Helical" evidence="8">
    <location>
        <begin position="148"/>
        <end position="178"/>
    </location>
</feature>
<evidence type="ECO:0000256" key="8">
    <source>
        <dbReference type="SAM" id="Phobius"/>
    </source>
</evidence>
<organism evidence="10 11">
    <name type="scientific">Oleispira antarctica RB-8</name>
    <dbReference type="NCBI Taxonomy" id="698738"/>
    <lineage>
        <taxon>Bacteria</taxon>
        <taxon>Pseudomonadati</taxon>
        <taxon>Pseudomonadota</taxon>
        <taxon>Gammaproteobacteria</taxon>
        <taxon>Oceanospirillales</taxon>
        <taxon>Oceanospirillaceae</taxon>
        <taxon>Oleispira</taxon>
    </lineage>
</organism>
<dbReference type="HOGENOM" id="CLU_016165_3_0_6"/>
<evidence type="ECO:0000313" key="11">
    <source>
        <dbReference type="Proteomes" id="UP000032749"/>
    </source>
</evidence>
<evidence type="ECO:0000313" key="10">
    <source>
        <dbReference type="EMBL" id="CCK77452.1"/>
    </source>
</evidence>
<reference evidence="10 11" key="1">
    <citation type="journal article" date="2013" name="Nat. Commun.">
        <title>Genome sequence and functional genomic analysis of the oil-degrading bacterium Oleispira antarctica.</title>
        <authorList>
            <person name="Kube M."/>
            <person name="Chernikova T.N."/>
            <person name="Al-Ramahi Y."/>
            <person name="Beloqui A."/>
            <person name="Lopez-Cortez N."/>
            <person name="Guazzaroni M.E."/>
            <person name="Heipieper H.J."/>
            <person name="Klages S."/>
            <person name="Kotsyurbenko O.R."/>
            <person name="Langer I."/>
            <person name="Nechitaylo T.Y."/>
            <person name="Lunsdorf H."/>
            <person name="Fernandez M."/>
            <person name="Juarez S."/>
            <person name="Ciordia S."/>
            <person name="Singer A."/>
            <person name="Kagan O."/>
            <person name="Egorova O."/>
            <person name="Petit P.A."/>
            <person name="Stogios P."/>
            <person name="Kim Y."/>
            <person name="Tchigvintsev A."/>
            <person name="Flick R."/>
            <person name="Denaro R."/>
            <person name="Genovese M."/>
            <person name="Albar J.P."/>
            <person name="Reva O.N."/>
            <person name="Martinez-Gomariz M."/>
            <person name="Tran H."/>
            <person name="Ferrer M."/>
            <person name="Savchenko A."/>
            <person name="Yakunin A.F."/>
            <person name="Yakimov M.M."/>
            <person name="Golyshina O.V."/>
            <person name="Reinhardt R."/>
            <person name="Golyshin P.N."/>
        </authorList>
    </citation>
    <scope>NUCLEOTIDE SEQUENCE [LARGE SCALE GENOMIC DNA]</scope>
</reference>
<dbReference type="GO" id="GO:0016763">
    <property type="term" value="F:pentosyltransferase activity"/>
    <property type="evidence" value="ECO:0007669"/>
    <property type="project" value="TreeGrafter"/>
</dbReference>
<dbReference type="GO" id="GO:0005886">
    <property type="term" value="C:plasma membrane"/>
    <property type="evidence" value="ECO:0007669"/>
    <property type="project" value="UniProtKB-SubCell"/>
</dbReference>
<dbReference type="Pfam" id="PF13231">
    <property type="entry name" value="PMT_2"/>
    <property type="match status" value="1"/>
</dbReference>
<proteinExistence type="predicted"/>
<feature type="transmembrane region" description="Helical" evidence="8">
    <location>
        <begin position="268"/>
        <end position="285"/>
    </location>
</feature>
<evidence type="ECO:0000256" key="7">
    <source>
        <dbReference type="ARBA" id="ARBA00023136"/>
    </source>
</evidence>
<feature type="transmembrane region" description="Helical" evidence="8">
    <location>
        <begin position="99"/>
        <end position="118"/>
    </location>
</feature>
<name>R4YQX5_OLEAN</name>
<keyword evidence="2" id="KW-1003">Cell membrane</keyword>
<feature type="transmembrane region" description="Helical" evidence="8">
    <location>
        <begin position="190"/>
        <end position="209"/>
    </location>
</feature>
<evidence type="ECO:0000256" key="6">
    <source>
        <dbReference type="ARBA" id="ARBA00022989"/>
    </source>
</evidence>
<evidence type="ECO:0000256" key="3">
    <source>
        <dbReference type="ARBA" id="ARBA00022676"/>
    </source>
</evidence>
<dbReference type="InterPro" id="IPR038731">
    <property type="entry name" value="RgtA/B/C-like"/>
</dbReference>
<keyword evidence="7 8" id="KW-0472">Membrane</keyword>
<evidence type="ECO:0000256" key="5">
    <source>
        <dbReference type="ARBA" id="ARBA00022692"/>
    </source>
</evidence>
<dbReference type="InterPro" id="IPR050297">
    <property type="entry name" value="LipidA_mod_glycosyltrf_83"/>
</dbReference>
<dbReference type="EMBL" id="FO203512">
    <property type="protein sequence ID" value="CCK77452.1"/>
    <property type="molecule type" value="Genomic_DNA"/>
</dbReference>
<dbReference type="AlphaFoldDB" id="R4YQX5"/>
<feature type="transmembrane region" description="Helical" evidence="8">
    <location>
        <begin position="322"/>
        <end position="342"/>
    </location>
</feature>
<keyword evidence="5 8" id="KW-0812">Transmembrane</keyword>
<feature type="transmembrane region" description="Helical" evidence="8">
    <location>
        <begin position="291"/>
        <end position="310"/>
    </location>
</feature>
<keyword evidence="3 10" id="KW-0328">Glycosyltransferase</keyword>
<dbReference type="GO" id="GO:0009103">
    <property type="term" value="P:lipopolysaccharide biosynthetic process"/>
    <property type="evidence" value="ECO:0007669"/>
    <property type="project" value="UniProtKB-ARBA"/>
</dbReference>
<dbReference type="PATRIC" id="fig|698738.3.peg.3405"/>
<feature type="transmembrane region" description="Helical" evidence="8">
    <location>
        <begin position="67"/>
        <end position="87"/>
    </location>
</feature>
<keyword evidence="6 8" id="KW-1133">Transmembrane helix</keyword>
<protein>
    <recommendedName>
        <fullName evidence="9">Glycosyltransferase RgtA/B/C/D-like domain-containing protein</fullName>
    </recommendedName>
</protein>